<feature type="chain" id="PRO_5038033482" description="TraL protein" evidence="1">
    <location>
        <begin position="23"/>
        <end position="163"/>
    </location>
</feature>
<accession>A0A917ZKR9</accession>
<organism evidence="2 3">
    <name type="scientific">Marinobacterium nitratireducens</name>
    <dbReference type="NCBI Taxonomy" id="518897"/>
    <lineage>
        <taxon>Bacteria</taxon>
        <taxon>Pseudomonadati</taxon>
        <taxon>Pseudomonadota</taxon>
        <taxon>Gammaproteobacteria</taxon>
        <taxon>Oceanospirillales</taxon>
        <taxon>Oceanospirillaceae</taxon>
        <taxon>Marinobacterium</taxon>
    </lineage>
</organism>
<feature type="signal peptide" evidence="1">
    <location>
        <begin position="1"/>
        <end position="22"/>
    </location>
</feature>
<gene>
    <name evidence="2" type="ORF">GCM10011348_28440</name>
</gene>
<name>A0A917ZKR9_9GAMM</name>
<proteinExistence type="predicted"/>
<dbReference type="Proteomes" id="UP000599578">
    <property type="component" value="Unassembled WGS sequence"/>
</dbReference>
<keyword evidence="1" id="KW-0732">Signal</keyword>
<dbReference type="EMBL" id="BMLT01000007">
    <property type="protein sequence ID" value="GGO83799.1"/>
    <property type="molecule type" value="Genomic_DNA"/>
</dbReference>
<evidence type="ECO:0000256" key="1">
    <source>
        <dbReference type="SAM" id="SignalP"/>
    </source>
</evidence>
<dbReference type="AlphaFoldDB" id="A0A917ZKR9"/>
<evidence type="ECO:0000313" key="2">
    <source>
        <dbReference type="EMBL" id="GGO83799.1"/>
    </source>
</evidence>
<evidence type="ECO:0000313" key="3">
    <source>
        <dbReference type="Proteomes" id="UP000599578"/>
    </source>
</evidence>
<comment type="caution">
    <text evidence="2">The sequence shown here is derived from an EMBL/GenBank/DDBJ whole genome shotgun (WGS) entry which is preliminary data.</text>
</comment>
<dbReference type="RefSeq" id="WP_188861287.1">
    <property type="nucleotide sequence ID" value="NZ_BMLT01000007.1"/>
</dbReference>
<protein>
    <recommendedName>
        <fullName evidence="4">TraL protein</fullName>
    </recommendedName>
</protein>
<reference evidence="2 3" key="1">
    <citation type="journal article" date="2014" name="Int. J. Syst. Evol. Microbiol.">
        <title>Complete genome sequence of Corynebacterium casei LMG S-19264T (=DSM 44701T), isolated from a smear-ripened cheese.</title>
        <authorList>
            <consortium name="US DOE Joint Genome Institute (JGI-PGF)"/>
            <person name="Walter F."/>
            <person name="Albersmeier A."/>
            <person name="Kalinowski J."/>
            <person name="Ruckert C."/>
        </authorList>
    </citation>
    <scope>NUCLEOTIDE SEQUENCE [LARGE SCALE GENOMIC DNA]</scope>
    <source>
        <strain evidence="2 3">CGMCC 1.7286</strain>
    </source>
</reference>
<sequence>MRPPILCSASVLVISLVGPVVATSTAFAASQRECAIWLCLPGGFPLGCEAAKSAMMDRLDDGKSPLPSFTSCSIDTQGRGSRQMSYDFNYAALIEAHTLCTRWRSGGDESYCASWESIPQHMVKGARCRSDRDGNRVPAFCVRTFRYVDVFVDHQRAGDTYFW</sequence>
<keyword evidence="3" id="KW-1185">Reference proteome</keyword>
<evidence type="ECO:0008006" key="4">
    <source>
        <dbReference type="Google" id="ProtNLM"/>
    </source>
</evidence>